<organism evidence="1 2">
    <name type="scientific">Candidatus Enterococcus moelleringii</name>
    <dbReference type="NCBI Taxonomy" id="2815325"/>
    <lineage>
        <taxon>Bacteria</taxon>
        <taxon>Bacillati</taxon>
        <taxon>Bacillota</taxon>
        <taxon>Bacilli</taxon>
        <taxon>Lactobacillales</taxon>
        <taxon>Enterococcaceae</taxon>
        <taxon>Enterococcus</taxon>
    </lineage>
</organism>
<comment type="caution">
    <text evidence="1">The sequence shown here is derived from an EMBL/GenBank/DDBJ whole genome shotgun (WGS) entry which is preliminary data.</text>
</comment>
<sequence length="70" mass="7663">MMDMNKAKMINDAVTATAVRVAIEEAKEEARAEKVEIALNFLKIGLSVEQVADGTGLTVEQIEEIRDNLS</sequence>
<gene>
    <name evidence="1" type="ORF">JZO70_12605</name>
</gene>
<proteinExistence type="predicted"/>
<name>A0ABS3LF63_9ENTE</name>
<evidence type="ECO:0000313" key="2">
    <source>
        <dbReference type="Proteomes" id="UP000664601"/>
    </source>
</evidence>
<dbReference type="Proteomes" id="UP000664601">
    <property type="component" value="Unassembled WGS sequence"/>
</dbReference>
<keyword evidence="2" id="KW-1185">Reference proteome</keyword>
<accession>A0ABS3LF63</accession>
<protein>
    <recommendedName>
        <fullName evidence="3">Transposase</fullName>
    </recommendedName>
</protein>
<evidence type="ECO:0008006" key="3">
    <source>
        <dbReference type="Google" id="ProtNLM"/>
    </source>
</evidence>
<dbReference type="EMBL" id="JAFREM010000018">
    <property type="protein sequence ID" value="MBO1307009.1"/>
    <property type="molecule type" value="Genomic_DNA"/>
</dbReference>
<reference evidence="1 2" key="1">
    <citation type="submission" date="2021-03" db="EMBL/GenBank/DDBJ databases">
        <title>Enterococcal diversity collection.</title>
        <authorList>
            <person name="Gilmore M.S."/>
            <person name="Schwartzman J."/>
            <person name="Van Tyne D."/>
            <person name="Martin M."/>
            <person name="Earl A.M."/>
            <person name="Manson A.L."/>
            <person name="Straub T."/>
            <person name="Salamzade R."/>
            <person name="Saavedra J."/>
            <person name="Lebreton F."/>
            <person name="Prichula J."/>
            <person name="Schaufler K."/>
            <person name="Gaca A."/>
            <person name="Sgardioli B."/>
            <person name="Wagenaar J."/>
            <person name="Strong T."/>
        </authorList>
    </citation>
    <scope>NUCLEOTIDE SEQUENCE [LARGE SCALE GENOMIC DNA]</scope>
    <source>
        <strain evidence="1 2">669A</strain>
    </source>
</reference>
<evidence type="ECO:0000313" key="1">
    <source>
        <dbReference type="EMBL" id="MBO1307009.1"/>
    </source>
</evidence>